<proteinExistence type="inferred from homology"/>
<evidence type="ECO:0000256" key="2">
    <source>
        <dbReference type="ARBA" id="ARBA00022448"/>
    </source>
</evidence>
<dbReference type="SUPFAM" id="SSF52540">
    <property type="entry name" value="P-loop containing nucleoside triphosphate hydrolases"/>
    <property type="match status" value="1"/>
</dbReference>
<gene>
    <name evidence="7" type="ORF">JOF29_002545</name>
</gene>
<keyword evidence="5" id="KW-0029">Amino-acid transport</keyword>
<evidence type="ECO:0000256" key="5">
    <source>
        <dbReference type="ARBA" id="ARBA00022970"/>
    </source>
</evidence>
<keyword evidence="2" id="KW-0813">Transport</keyword>
<protein>
    <submittedName>
        <fullName evidence="7">Branched-chain amino acid transport system ATP-binding protein</fullName>
    </submittedName>
</protein>
<dbReference type="PROSITE" id="PS50893">
    <property type="entry name" value="ABC_TRANSPORTER_2"/>
    <property type="match status" value="1"/>
</dbReference>
<evidence type="ECO:0000256" key="1">
    <source>
        <dbReference type="ARBA" id="ARBA00005417"/>
    </source>
</evidence>
<dbReference type="GO" id="GO:0005524">
    <property type="term" value="F:ATP binding"/>
    <property type="evidence" value="ECO:0007669"/>
    <property type="project" value="UniProtKB-KW"/>
</dbReference>
<accession>A0ABS4UII3</accession>
<name>A0ABS4UII3_9ACTN</name>
<evidence type="ECO:0000256" key="3">
    <source>
        <dbReference type="ARBA" id="ARBA00022741"/>
    </source>
</evidence>
<feature type="domain" description="ABC transporter" evidence="6">
    <location>
        <begin position="1"/>
        <end position="230"/>
    </location>
</feature>
<comment type="caution">
    <text evidence="7">The sequence shown here is derived from an EMBL/GenBank/DDBJ whole genome shotgun (WGS) entry which is preliminary data.</text>
</comment>
<sequence length="236" mass="25522">MNDLSAGYRDLVAIRDISLSVHPGKVTVLLGRNGAGKSTTLLTIAGLAKRTAGQILLDGVDITDRPPHVRTALGIALVPENKRIFRRRTVEENLAIGGYILRRGERRAAVRNAYDRFPMLHAKRHEPAGGLSGGQQQMLSIAQALMPGPRVLMLDEPTAGLAPVIVKDVLEILGSIKAEDVGVLLVEQLVDQAMTVADRVVLLDHGRVQSSAEADGLHNFEELRNVYLGGRPDDQP</sequence>
<dbReference type="Gene3D" id="3.40.50.300">
    <property type="entry name" value="P-loop containing nucleotide triphosphate hydrolases"/>
    <property type="match status" value="1"/>
</dbReference>
<dbReference type="Pfam" id="PF00005">
    <property type="entry name" value="ABC_tran"/>
    <property type="match status" value="1"/>
</dbReference>
<dbReference type="CDD" id="cd03224">
    <property type="entry name" value="ABC_TM1139_LivF_branched"/>
    <property type="match status" value="1"/>
</dbReference>
<evidence type="ECO:0000313" key="8">
    <source>
        <dbReference type="Proteomes" id="UP000755585"/>
    </source>
</evidence>
<dbReference type="PROSITE" id="PS00211">
    <property type="entry name" value="ABC_TRANSPORTER_1"/>
    <property type="match status" value="1"/>
</dbReference>
<dbReference type="InterPro" id="IPR017871">
    <property type="entry name" value="ABC_transporter-like_CS"/>
</dbReference>
<reference evidence="7 8" key="1">
    <citation type="submission" date="2021-03" db="EMBL/GenBank/DDBJ databases">
        <title>Sequencing the genomes of 1000 actinobacteria strains.</title>
        <authorList>
            <person name="Klenk H.-P."/>
        </authorList>
    </citation>
    <scope>NUCLEOTIDE SEQUENCE [LARGE SCALE GENOMIC DNA]</scope>
    <source>
        <strain evidence="7 8">DSM 18824</strain>
    </source>
</reference>
<keyword evidence="3" id="KW-0547">Nucleotide-binding</keyword>
<dbReference type="InterPro" id="IPR003593">
    <property type="entry name" value="AAA+_ATPase"/>
</dbReference>
<comment type="similarity">
    <text evidence="1">Belongs to the ABC transporter superfamily.</text>
</comment>
<keyword evidence="4 7" id="KW-0067">ATP-binding</keyword>
<dbReference type="InterPro" id="IPR052156">
    <property type="entry name" value="BCAA_Transport_ATP-bd_LivF"/>
</dbReference>
<keyword evidence="8" id="KW-1185">Reference proteome</keyword>
<evidence type="ECO:0000259" key="6">
    <source>
        <dbReference type="PROSITE" id="PS50893"/>
    </source>
</evidence>
<dbReference type="PANTHER" id="PTHR43820:SF4">
    <property type="entry name" value="HIGH-AFFINITY BRANCHED-CHAIN AMINO ACID TRANSPORT ATP-BINDING PROTEIN LIVF"/>
    <property type="match status" value="1"/>
</dbReference>
<dbReference type="EMBL" id="JAGINT010000001">
    <property type="protein sequence ID" value="MBP2351462.1"/>
    <property type="molecule type" value="Genomic_DNA"/>
</dbReference>
<evidence type="ECO:0000256" key="4">
    <source>
        <dbReference type="ARBA" id="ARBA00022840"/>
    </source>
</evidence>
<dbReference type="PANTHER" id="PTHR43820">
    <property type="entry name" value="HIGH-AFFINITY BRANCHED-CHAIN AMINO ACID TRANSPORT ATP-BINDING PROTEIN LIVF"/>
    <property type="match status" value="1"/>
</dbReference>
<evidence type="ECO:0000313" key="7">
    <source>
        <dbReference type="EMBL" id="MBP2351462.1"/>
    </source>
</evidence>
<dbReference type="Proteomes" id="UP000755585">
    <property type="component" value="Unassembled WGS sequence"/>
</dbReference>
<dbReference type="SMART" id="SM00382">
    <property type="entry name" value="AAA"/>
    <property type="match status" value="1"/>
</dbReference>
<dbReference type="InterPro" id="IPR027417">
    <property type="entry name" value="P-loop_NTPase"/>
</dbReference>
<dbReference type="InterPro" id="IPR003439">
    <property type="entry name" value="ABC_transporter-like_ATP-bd"/>
</dbReference>
<organism evidence="7 8">
    <name type="scientific">Kribbella aluminosa</name>
    <dbReference type="NCBI Taxonomy" id="416017"/>
    <lineage>
        <taxon>Bacteria</taxon>
        <taxon>Bacillati</taxon>
        <taxon>Actinomycetota</taxon>
        <taxon>Actinomycetes</taxon>
        <taxon>Propionibacteriales</taxon>
        <taxon>Kribbellaceae</taxon>
        <taxon>Kribbella</taxon>
    </lineage>
</organism>
<dbReference type="RefSeq" id="WP_209694360.1">
    <property type="nucleotide sequence ID" value="NZ_BAAAVU010000042.1"/>
</dbReference>